<sequence length="512" mass="57829">MVMELDVEQLLEAPFRKEPAKPVEAPISPPQHEASPRESEEPRNGDNGSGDDRSVAKESRRRSSREHSSRDERRSSSRKHRRSRSRTRSPRQSSKDDESRHRRSSREAVSHRDRRRRSRSRSPSRRNSRTTDRRRSRSPRDYRTTRRGPPSPPDRYRKSSGNFGRVSNGSPELDEYERDKRTVFVMQLAARLKQEELFDFFAPAGKVRDARIIADRNSRRSKGVGYVEFYEVESVAKAIAMTGEKLLGIPIIAQHTESEKNRIAAEAAAAARAEIPITRVYIGSLHFSLTEDDLKAVFEPFGPIDKIDLHKDPLTGKSRGYAFVNYRNPEDAKQAMDKMNGFEIMGRAIKVGHITDKAAAPAAAPYSLDDGEMNGLNNVSRQDLMAKLARDESLLAAGPTFGLGGNVPKLLPTRNVLLKNMFNLLEVQTEHGWDQELKEDVSSECEKYGTLRHVGIDTEALDGRIYMKYNSIPEAEAAVKALDGRFFAGKKIEAVYVPDLTYNGRFPEAAFE</sequence>
<dbReference type="GO" id="GO:0003723">
    <property type="term" value="F:RNA binding"/>
    <property type="evidence" value="ECO:0007669"/>
    <property type="project" value="UniProtKB-UniRule"/>
</dbReference>
<dbReference type="Gene3D" id="3.30.70.330">
    <property type="match status" value="3"/>
</dbReference>
<reference evidence="4" key="1">
    <citation type="submission" date="2020-05" db="EMBL/GenBank/DDBJ databases">
        <title>Phylogenomic resolution of chytrid fungi.</title>
        <authorList>
            <person name="Stajich J.E."/>
            <person name="Amses K."/>
            <person name="Simmons R."/>
            <person name="Seto K."/>
            <person name="Myers J."/>
            <person name="Bonds A."/>
            <person name="Quandt C.A."/>
            <person name="Barry K."/>
            <person name="Liu P."/>
            <person name="Grigoriev I."/>
            <person name="Longcore J.E."/>
            <person name="James T.Y."/>
        </authorList>
    </citation>
    <scope>NUCLEOTIDE SEQUENCE</scope>
    <source>
        <strain evidence="4">JEL0379</strain>
    </source>
</reference>
<feature type="compositionally biased region" description="Basic residues" evidence="2">
    <location>
        <begin position="112"/>
        <end position="128"/>
    </location>
</feature>
<feature type="domain" description="RRM" evidence="3">
    <location>
        <begin position="278"/>
        <end position="356"/>
    </location>
</feature>
<dbReference type="EMBL" id="JADGJQ010000001">
    <property type="protein sequence ID" value="KAJ3185645.1"/>
    <property type="molecule type" value="Genomic_DNA"/>
</dbReference>
<dbReference type="PROSITE" id="PS50102">
    <property type="entry name" value="RRM"/>
    <property type="match status" value="3"/>
</dbReference>
<feature type="compositionally biased region" description="Basic and acidic residues" evidence="2">
    <location>
        <begin position="34"/>
        <end position="58"/>
    </location>
</feature>
<dbReference type="CDD" id="cd12284">
    <property type="entry name" value="RRM2_RBM23_RBM39"/>
    <property type="match status" value="1"/>
</dbReference>
<protein>
    <submittedName>
        <fullName evidence="4">RNA-binding protein 39</fullName>
    </submittedName>
</protein>
<comment type="caution">
    <text evidence="4">The sequence shown here is derived from an EMBL/GenBank/DDBJ whole genome shotgun (WGS) entry which is preliminary data.</text>
</comment>
<feature type="domain" description="RRM" evidence="3">
    <location>
        <begin position="414"/>
        <end position="499"/>
    </location>
</feature>
<feature type="compositionally biased region" description="Basic residues" evidence="2">
    <location>
        <begin position="76"/>
        <end position="89"/>
    </location>
</feature>
<dbReference type="AlphaFoldDB" id="A0AAD5TWV5"/>
<dbReference type="SMART" id="SM00360">
    <property type="entry name" value="RRM"/>
    <property type="match status" value="3"/>
</dbReference>
<dbReference type="PANTHER" id="PTHR48036">
    <property type="entry name" value="SPLICING FACTOR (PAD-1), PUTATIVE (AFU_ORTHOLOGUE AFUA_1G15810)-RELATED"/>
    <property type="match status" value="1"/>
</dbReference>
<dbReference type="NCBIfam" id="TIGR01622">
    <property type="entry name" value="SF-CC1"/>
    <property type="match status" value="1"/>
</dbReference>
<dbReference type="Proteomes" id="UP001212152">
    <property type="component" value="Unassembled WGS sequence"/>
</dbReference>
<feature type="compositionally biased region" description="Polar residues" evidence="2">
    <location>
        <begin position="159"/>
        <end position="170"/>
    </location>
</feature>
<dbReference type="CDD" id="cd12285">
    <property type="entry name" value="RRM3_RBM39_like"/>
    <property type="match status" value="1"/>
</dbReference>
<evidence type="ECO:0000313" key="5">
    <source>
        <dbReference type="Proteomes" id="UP001212152"/>
    </source>
</evidence>
<feature type="compositionally biased region" description="Basic and acidic residues" evidence="2">
    <location>
        <begin position="129"/>
        <end position="144"/>
    </location>
</feature>
<dbReference type="Pfam" id="PF00076">
    <property type="entry name" value="RRM_1"/>
    <property type="match status" value="2"/>
</dbReference>
<proteinExistence type="predicted"/>
<dbReference type="SMART" id="SM00361">
    <property type="entry name" value="RRM_1"/>
    <property type="match status" value="2"/>
</dbReference>
<accession>A0AAD5TWV5</accession>
<evidence type="ECO:0000259" key="3">
    <source>
        <dbReference type="PROSITE" id="PS50102"/>
    </source>
</evidence>
<feature type="region of interest" description="Disordered" evidence="2">
    <location>
        <begin position="1"/>
        <end position="174"/>
    </location>
</feature>
<evidence type="ECO:0000256" key="1">
    <source>
        <dbReference type="PROSITE-ProRule" id="PRU00176"/>
    </source>
</evidence>
<feature type="compositionally biased region" description="Basic and acidic residues" evidence="2">
    <location>
        <begin position="65"/>
        <end position="75"/>
    </location>
</feature>
<gene>
    <name evidence="4" type="primary">RBM39</name>
    <name evidence="4" type="ORF">HDU87_000269</name>
</gene>
<dbReference type="GO" id="GO:0005634">
    <property type="term" value="C:nucleus"/>
    <property type="evidence" value="ECO:0007669"/>
    <property type="project" value="InterPro"/>
</dbReference>
<evidence type="ECO:0000313" key="4">
    <source>
        <dbReference type="EMBL" id="KAJ3185645.1"/>
    </source>
</evidence>
<name>A0AAD5TWV5_9FUNG</name>
<evidence type="ECO:0000256" key="2">
    <source>
        <dbReference type="SAM" id="MobiDB-lite"/>
    </source>
</evidence>
<feature type="domain" description="RRM" evidence="3">
    <location>
        <begin position="181"/>
        <end position="258"/>
    </location>
</feature>
<dbReference type="InterPro" id="IPR003954">
    <property type="entry name" value="RRM_euk-type"/>
</dbReference>
<dbReference type="GO" id="GO:0006397">
    <property type="term" value="P:mRNA processing"/>
    <property type="evidence" value="ECO:0007669"/>
    <property type="project" value="InterPro"/>
</dbReference>
<dbReference type="InterPro" id="IPR000504">
    <property type="entry name" value="RRM_dom"/>
</dbReference>
<dbReference type="InterPro" id="IPR006509">
    <property type="entry name" value="RBM39_SF"/>
</dbReference>
<dbReference type="SUPFAM" id="SSF54928">
    <property type="entry name" value="RNA-binding domain, RBD"/>
    <property type="match status" value="2"/>
</dbReference>
<dbReference type="InterPro" id="IPR035979">
    <property type="entry name" value="RBD_domain_sf"/>
</dbReference>
<dbReference type="InterPro" id="IPR012677">
    <property type="entry name" value="Nucleotide-bd_a/b_plait_sf"/>
</dbReference>
<dbReference type="CDD" id="cd12283">
    <property type="entry name" value="RRM1_RBM39_like"/>
    <property type="match status" value="1"/>
</dbReference>
<keyword evidence="5" id="KW-1185">Reference proteome</keyword>
<keyword evidence="1" id="KW-0694">RNA-binding</keyword>
<feature type="compositionally biased region" description="Basic and acidic residues" evidence="2">
    <location>
        <begin position="93"/>
        <end position="111"/>
    </location>
</feature>
<organism evidence="4 5">
    <name type="scientific">Geranomyces variabilis</name>
    <dbReference type="NCBI Taxonomy" id="109894"/>
    <lineage>
        <taxon>Eukaryota</taxon>
        <taxon>Fungi</taxon>
        <taxon>Fungi incertae sedis</taxon>
        <taxon>Chytridiomycota</taxon>
        <taxon>Chytridiomycota incertae sedis</taxon>
        <taxon>Chytridiomycetes</taxon>
        <taxon>Spizellomycetales</taxon>
        <taxon>Powellomycetaceae</taxon>
        <taxon>Geranomyces</taxon>
    </lineage>
</organism>